<proteinExistence type="predicted"/>
<dbReference type="VEuPathDB" id="CryptoDB:Cvel_12934"/>
<feature type="coiled-coil region" evidence="1">
    <location>
        <begin position="704"/>
        <end position="734"/>
    </location>
</feature>
<dbReference type="AlphaFoldDB" id="A0A0G4IBX2"/>
<keyword evidence="1" id="KW-0175">Coiled coil</keyword>
<organism evidence="3">
    <name type="scientific">Chromera velia CCMP2878</name>
    <dbReference type="NCBI Taxonomy" id="1169474"/>
    <lineage>
        <taxon>Eukaryota</taxon>
        <taxon>Sar</taxon>
        <taxon>Alveolata</taxon>
        <taxon>Colpodellida</taxon>
        <taxon>Chromeraceae</taxon>
        <taxon>Chromera</taxon>
    </lineage>
</organism>
<evidence type="ECO:0000256" key="1">
    <source>
        <dbReference type="SAM" id="Coils"/>
    </source>
</evidence>
<name>A0A0G4IBX2_9ALVE</name>
<evidence type="ECO:0000313" key="3">
    <source>
        <dbReference type="EMBL" id="CEM54641.1"/>
    </source>
</evidence>
<reference evidence="3" key="1">
    <citation type="submission" date="2014-11" db="EMBL/GenBank/DDBJ databases">
        <authorList>
            <person name="Otto D Thomas"/>
            <person name="Naeem Raeece"/>
        </authorList>
    </citation>
    <scope>NUCLEOTIDE SEQUENCE</scope>
</reference>
<dbReference type="EMBL" id="CDMZ01005804">
    <property type="protein sequence ID" value="CEM54641.1"/>
    <property type="molecule type" value="Genomic_DNA"/>
</dbReference>
<sequence length="825" mass="93019">MPNDPKPLWRWLQSFADCAKRGEKLEGRGCNPRAKTLPHLLYQKVKKCPKFSHGQPSVLGEIPCSYHFHGLEGGRLAIERFEQDQSLTEVHKRELRVHVIACNRQVVLAPLLPNPPPATAAAQQEDQQEEKDNIPPSLCDSASEVSSDEDGDDVERRRKGGKKERAKHEKKGRRKRNRDPSPAAAAAAAAAAHKKENGMPGLWDSEDEASSDSEDEASSDEDEVEIVVVQEERINTLVSTEALADLQQTAAATGVPVTELARRWDHQRKREFLSKSVEYSLDVQAYKKSLPCLMSQNQNREFPSFRSEEDPLGYGCTKINSGTLRKLFLADFAERERYTLALLSKNCGQYLCCDHTFIPEAKKTAGTSCVWTLINEDKMIVLTICVENTSAEELEAAFRHLRERWKREGAKPVRVVWVDRDCCSGKIRELFSILAANGEEVEVKLDLFHFINRMLKAAKQGHPYFVLYAKELQKACSILRASDLDKLIEVECSGEGGARNRDEAWKCLTPQLIAEVVRSHIPPAAFLERRLRRVWDYFVQLKTPGGELLFQQEAAAIWAEEMKHVGAGCLSDPEEYPVATSKRSKTYRGVEFPVWEYNRSTSCLEGWHRPLKAGTVRSSRVGERMLQAGMVDGAVNWYRSCAVSRGLPFPDLYGLRFASLANAVHINTFGVPVEPLFAQVISKADMEREKIENEKKFWAVEYLYTRSQEIVDKAKEELNESEEVLRAVERLSRRIALYQSGEENSQSEEETKEIVEIAQGDGSQPEDDIAEPENGDALYLSAVDIVAETWEDEMADIESSSALLNPSDVPEIPRLSINRGRTRLL</sequence>
<evidence type="ECO:0000256" key="2">
    <source>
        <dbReference type="SAM" id="MobiDB-lite"/>
    </source>
</evidence>
<gene>
    <name evidence="3" type="ORF">Cvel_12934</name>
</gene>
<feature type="compositionally biased region" description="Acidic residues" evidence="2">
    <location>
        <begin position="204"/>
        <end position="224"/>
    </location>
</feature>
<dbReference type="PANTHER" id="PTHR47773">
    <property type="entry name" value="SI:DKEY-9I5.2-RELATED"/>
    <property type="match status" value="1"/>
</dbReference>
<accession>A0A0G4IBX2</accession>
<feature type="region of interest" description="Disordered" evidence="2">
    <location>
        <begin position="115"/>
        <end position="224"/>
    </location>
</feature>
<dbReference type="PANTHER" id="PTHR47773:SF1">
    <property type="entry name" value="C2H2-TYPE DOMAIN-CONTAINING PROTEIN"/>
    <property type="match status" value="1"/>
</dbReference>
<feature type="compositionally biased region" description="Basic residues" evidence="2">
    <location>
        <begin position="157"/>
        <end position="177"/>
    </location>
</feature>
<protein>
    <submittedName>
        <fullName evidence="3">Uncharacterized protein</fullName>
    </submittedName>
</protein>